<sequence>MAVMSGEDGDAIKLVSEWLGLFKGATAKMSATKKPMLFQTHTQLTPSFAPFNRLSSQFLTPAFSYEGLKQDYESDWTLFQSLEDAKDELYTDYTTHYAKSPSLISPGDTAASTTTTPTSPSKFDFLGRYKRRRFSDITAQTRAR</sequence>
<dbReference type="AlphaFoldDB" id="A0AAD7AGX7"/>
<proteinExistence type="predicted"/>
<dbReference type="EMBL" id="JARIHO010000007">
    <property type="protein sequence ID" value="KAJ7358357.1"/>
    <property type="molecule type" value="Genomic_DNA"/>
</dbReference>
<keyword evidence="2" id="KW-1185">Reference proteome</keyword>
<evidence type="ECO:0000313" key="1">
    <source>
        <dbReference type="EMBL" id="KAJ7358357.1"/>
    </source>
</evidence>
<evidence type="ECO:0000313" key="2">
    <source>
        <dbReference type="Proteomes" id="UP001218218"/>
    </source>
</evidence>
<name>A0AAD7AGX7_9AGAR</name>
<accession>A0AAD7AGX7</accession>
<comment type="caution">
    <text evidence="1">The sequence shown here is derived from an EMBL/GenBank/DDBJ whole genome shotgun (WGS) entry which is preliminary data.</text>
</comment>
<organism evidence="1 2">
    <name type="scientific">Mycena albidolilacea</name>
    <dbReference type="NCBI Taxonomy" id="1033008"/>
    <lineage>
        <taxon>Eukaryota</taxon>
        <taxon>Fungi</taxon>
        <taxon>Dikarya</taxon>
        <taxon>Basidiomycota</taxon>
        <taxon>Agaricomycotina</taxon>
        <taxon>Agaricomycetes</taxon>
        <taxon>Agaricomycetidae</taxon>
        <taxon>Agaricales</taxon>
        <taxon>Marasmiineae</taxon>
        <taxon>Mycenaceae</taxon>
        <taxon>Mycena</taxon>
    </lineage>
</organism>
<gene>
    <name evidence="1" type="ORF">DFH08DRAFT_802191</name>
</gene>
<protein>
    <submittedName>
        <fullName evidence="1">Uncharacterized protein</fullName>
    </submittedName>
</protein>
<dbReference type="Proteomes" id="UP001218218">
    <property type="component" value="Unassembled WGS sequence"/>
</dbReference>
<reference evidence="1" key="1">
    <citation type="submission" date="2023-03" db="EMBL/GenBank/DDBJ databases">
        <title>Massive genome expansion in bonnet fungi (Mycena s.s.) driven by repeated elements and novel gene families across ecological guilds.</title>
        <authorList>
            <consortium name="Lawrence Berkeley National Laboratory"/>
            <person name="Harder C.B."/>
            <person name="Miyauchi S."/>
            <person name="Viragh M."/>
            <person name="Kuo A."/>
            <person name="Thoen E."/>
            <person name="Andreopoulos B."/>
            <person name="Lu D."/>
            <person name="Skrede I."/>
            <person name="Drula E."/>
            <person name="Henrissat B."/>
            <person name="Morin E."/>
            <person name="Kohler A."/>
            <person name="Barry K."/>
            <person name="LaButti K."/>
            <person name="Morin E."/>
            <person name="Salamov A."/>
            <person name="Lipzen A."/>
            <person name="Mereny Z."/>
            <person name="Hegedus B."/>
            <person name="Baldrian P."/>
            <person name="Stursova M."/>
            <person name="Weitz H."/>
            <person name="Taylor A."/>
            <person name="Grigoriev I.V."/>
            <person name="Nagy L.G."/>
            <person name="Martin F."/>
            <person name="Kauserud H."/>
        </authorList>
    </citation>
    <scope>NUCLEOTIDE SEQUENCE</scope>
    <source>
        <strain evidence="1">CBHHK002</strain>
    </source>
</reference>